<dbReference type="InterPro" id="IPR046520">
    <property type="entry name" value="DUF6697"/>
</dbReference>
<organism evidence="3 4">
    <name type="scientific">Cerrena zonata</name>
    <dbReference type="NCBI Taxonomy" id="2478898"/>
    <lineage>
        <taxon>Eukaryota</taxon>
        <taxon>Fungi</taxon>
        <taxon>Dikarya</taxon>
        <taxon>Basidiomycota</taxon>
        <taxon>Agaricomycotina</taxon>
        <taxon>Agaricomycetes</taxon>
        <taxon>Polyporales</taxon>
        <taxon>Cerrenaceae</taxon>
        <taxon>Cerrena</taxon>
    </lineage>
</organism>
<dbReference type="EMBL" id="JASBNA010000006">
    <property type="protein sequence ID" value="KAK7690971.1"/>
    <property type="molecule type" value="Genomic_DNA"/>
</dbReference>
<dbReference type="Proteomes" id="UP001385951">
    <property type="component" value="Unassembled WGS sequence"/>
</dbReference>
<dbReference type="Pfam" id="PF20411">
    <property type="entry name" value="DUF6697"/>
    <property type="match status" value="1"/>
</dbReference>
<accession>A0AAW0GDG5</accession>
<dbReference type="AlphaFoldDB" id="A0AAW0GDG5"/>
<keyword evidence="4" id="KW-1185">Reference proteome</keyword>
<proteinExistence type="predicted"/>
<comment type="caution">
    <text evidence="3">The sequence shown here is derived from an EMBL/GenBank/DDBJ whole genome shotgun (WGS) entry which is preliminary data.</text>
</comment>
<reference evidence="3 4" key="1">
    <citation type="submission" date="2022-09" db="EMBL/GenBank/DDBJ databases">
        <authorList>
            <person name="Palmer J.M."/>
        </authorList>
    </citation>
    <scope>NUCLEOTIDE SEQUENCE [LARGE SCALE GENOMIC DNA]</scope>
    <source>
        <strain evidence="3 4">DSM 7382</strain>
    </source>
</reference>
<keyword evidence="1" id="KW-0175">Coiled coil</keyword>
<evidence type="ECO:0000256" key="1">
    <source>
        <dbReference type="SAM" id="Coils"/>
    </source>
</evidence>
<name>A0AAW0GDG5_9APHY</name>
<protein>
    <recommendedName>
        <fullName evidence="2">DUF6697 domain-containing protein</fullName>
    </recommendedName>
</protein>
<evidence type="ECO:0000313" key="3">
    <source>
        <dbReference type="EMBL" id="KAK7690971.1"/>
    </source>
</evidence>
<sequence length="416" mass="46515">MMIAENRSNRSPLLFVPSQVAAPGVENRKPTFLQNPETNHLAVVITDALIARDVAVQHLQSACASLRDKEETIARIEREKKELKLLNDMGNLSVGETKDNPLMKERSELLDKIEQLERSNANLTQELRNVNEMQNNELKMNSITSPLLSPNPATIMLTPQMTMVDDHEERLNTRYTILSQLPLPSDMPSEILLPIVVPPPFTVHDFIGTITGPMKIQLANYRVFQEYTTSWCPEREEHGYYLSPVFKCMTNPRTPTAHRWVVADIAAQIAHPMECFYNKEGKWYYAGIYKAFRLDDLSISEWDKLSPEASQSVIKDTLTHRKNTSPQNVYEASQLYAAGALKVACIGLQCIGFNNSLYKGLLEQAETCKKGGRWRLPPTAGLGTAGGIWNTTANTTAKTVLGAATELAKGLVVKNM</sequence>
<gene>
    <name evidence="3" type="ORF">QCA50_006074</name>
</gene>
<feature type="coiled-coil region" evidence="1">
    <location>
        <begin position="59"/>
        <end position="136"/>
    </location>
</feature>
<evidence type="ECO:0000313" key="4">
    <source>
        <dbReference type="Proteomes" id="UP001385951"/>
    </source>
</evidence>
<feature type="domain" description="DUF6697" evidence="2">
    <location>
        <begin position="224"/>
        <end position="363"/>
    </location>
</feature>
<evidence type="ECO:0000259" key="2">
    <source>
        <dbReference type="Pfam" id="PF20411"/>
    </source>
</evidence>